<dbReference type="EMBL" id="JACIEE010000015">
    <property type="protein sequence ID" value="MBB3980074.1"/>
    <property type="molecule type" value="Genomic_DNA"/>
</dbReference>
<keyword evidence="1" id="KW-1133">Transmembrane helix</keyword>
<keyword evidence="1" id="KW-0812">Transmembrane</keyword>
<name>A0A7W6GNK5_9HYPH</name>
<accession>A0A7W6GNK5</accession>
<sequence>MADGDPRDLGWLYALIVGGLLLALASMAGHVWQVLG</sequence>
<dbReference type="AlphaFoldDB" id="A0A7W6GNK5"/>
<dbReference type="GO" id="GO:0008168">
    <property type="term" value="F:methyltransferase activity"/>
    <property type="evidence" value="ECO:0007669"/>
    <property type="project" value="UniProtKB-KW"/>
</dbReference>
<keyword evidence="2" id="KW-0808">Transferase</keyword>
<evidence type="ECO:0000256" key="1">
    <source>
        <dbReference type="SAM" id="Phobius"/>
    </source>
</evidence>
<reference evidence="2 3" key="1">
    <citation type="submission" date="2020-08" db="EMBL/GenBank/DDBJ databases">
        <title>Genomic Encyclopedia of Type Strains, Phase IV (KMG-IV): sequencing the most valuable type-strain genomes for metagenomic binning, comparative biology and taxonomic classification.</title>
        <authorList>
            <person name="Goeker M."/>
        </authorList>
    </citation>
    <scope>NUCLEOTIDE SEQUENCE [LARGE SCALE GENOMIC DNA]</scope>
    <source>
        <strain evidence="2 3">DSM 100211</strain>
    </source>
</reference>
<evidence type="ECO:0000313" key="2">
    <source>
        <dbReference type="EMBL" id="MBB3980074.1"/>
    </source>
</evidence>
<protein>
    <submittedName>
        <fullName evidence="2">Tetrahydromethanopterin S-methyltransferase subunit G</fullName>
    </submittedName>
</protein>
<evidence type="ECO:0000313" key="3">
    <source>
        <dbReference type="Proteomes" id="UP000574761"/>
    </source>
</evidence>
<keyword evidence="3" id="KW-1185">Reference proteome</keyword>
<dbReference type="GO" id="GO:0032259">
    <property type="term" value="P:methylation"/>
    <property type="evidence" value="ECO:0007669"/>
    <property type="project" value="UniProtKB-KW"/>
</dbReference>
<gene>
    <name evidence="2" type="ORF">GGQ64_005321</name>
</gene>
<keyword evidence="2" id="KW-0489">Methyltransferase</keyword>
<comment type="caution">
    <text evidence="2">The sequence shown here is derived from an EMBL/GenBank/DDBJ whole genome shotgun (WGS) entry which is preliminary data.</text>
</comment>
<organism evidence="2 3">
    <name type="scientific">Mycoplana azooxidifex</name>
    <dbReference type="NCBI Taxonomy" id="1636188"/>
    <lineage>
        <taxon>Bacteria</taxon>
        <taxon>Pseudomonadati</taxon>
        <taxon>Pseudomonadota</taxon>
        <taxon>Alphaproteobacteria</taxon>
        <taxon>Hyphomicrobiales</taxon>
        <taxon>Rhizobiaceae</taxon>
        <taxon>Mycoplana</taxon>
    </lineage>
</organism>
<proteinExistence type="predicted"/>
<feature type="transmembrane region" description="Helical" evidence="1">
    <location>
        <begin position="12"/>
        <end position="32"/>
    </location>
</feature>
<keyword evidence="1" id="KW-0472">Membrane</keyword>
<dbReference type="Proteomes" id="UP000574761">
    <property type="component" value="Unassembled WGS sequence"/>
</dbReference>